<evidence type="ECO:0000313" key="3">
    <source>
        <dbReference type="Proteomes" id="UP001176941"/>
    </source>
</evidence>
<organism evidence="2 3">
    <name type="scientific">Rangifer tarandus platyrhynchus</name>
    <name type="common">Svalbard reindeer</name>
    <dbReference type="NCBI Taxonomy" id="3082113"/>
    <lineage>
        <taxon>Eukaryota</taxon>
        <taxon>Metazoa</taxon>
        <taxon>Chordata</taxon>
        <taxon>Craniata</taxon>
        <taxon>Vertebrata</taxon>
        <taxon>Euteleostomi</taxon>
        <taxon>Mammalia</taxon>
        <taxon>Eutheria</taxon>
        <taxon>Laurasiatheria</taxon>
        <taxon>Artiodactyla</taxon>
        <taxon>Ruminantia</taxon>
        <taxon>Pecora</taxon>
        <taxon>Cervidae</taxon>
        <taxon>Odocoileinae</taxon>
        <taxon>Rangifer</taxon>
    </lineage>
</organism>
<dbReference type="EMBL" id="OX459961">
    <property type="protein sequence ID" value="CAI9165967.1"/>
    <property type="molecule type" value="Genomic_DNA"/>
</dbReference>
<accession>A0ABN8YWI7</accession>
<protein>
    <submittedName>
        <fullName evidence="2">Uncharacterized protein</fullName>
    </submittedName>
</protein>
<evidence type="ECO:0000256" key="1">
    <source>
        <dbReference type="SAM" id="MobiDB-lite"/>
    </source>
</evidence>
<name>A0ABN8YWI7_RANTA</name>
<dbReference type="Proteomes" id="UP001176941">
    <property type="component" value="Chromosome 25"/>
</dbReference>
<keyword evidence="3" id="KW-1185">Reference proteome</keyword>
<gene>
    <name evidence="2" type="ORF">MRATA1EN1_LOCUS14929</name>
</gene>
<reference evidence="2" key="1">
    <citation type="submission" date="2023-04" db="EMBL/GenBank/DDBJ databases">
        <authorList>
            <consortium name="ELIXIR-Norway"/>
        </authorList>
    </citation>
    <scope>NUCLEOTIDE SEQUENCE [LARGE SCALE GENOMIC DNA]</scope>
</reference>
<sequence>MLPTLSPPPAPFSARTDIFRAGAGRGLGRPGTALSRPGTALSLGAPSPGQDGDRASLPRTPLAHFFSGETATGPGTKGGREDLSPPPEHPAPAFLVGYPFSLLCVCLGRGLLTFHSRSSGEMEAGFE</sequence>
<feature type="compositionally biased region" description="Pro residues" evidence="1">
    <location>
        <begin position="1"/>
        <end position="11"/>
    </location>
</feature>
<proteinExistence type="predicted"/>
<evidence type="ECO:0000313" key="2">
    <source>
        <dbReference type="EMBL" id="CAI9165967.1"/>
    </source>
</evidence>
<feature type="region of interest" description="Disordered" evidence="1">
    <location>
        <begin position="1"/>
        <end position="90"/>
    </location>
</feature>